<dbReference type="EC" id="5.1.3.15" evidence="4"/>
<dbReference type="GO" id="GO:0016853">
    <property type="term" value="F:isomerase activity"/>
    <property type="evidence" value="ECO:0007669"/>
    <property type="project" value="UniProtKB-KW"/>
</dbReference>
<evidence type="ECO:0000313" key="5">
    <source>
        <dbReference type="EMBL" id="MFB9134805.1"/>
    </source>
</evidence>
<evidence type="ECO:0000256" key="3">
    <source>
        <dbReference type="ARBA" id="ARBA00023235"/>
    </source>
</evidence>
<reference evidence="5 6" key="1">
    <citation type="submission" date="2024-09" db="EMBL/GenBank/DDBJ databases">
        <authorList>
            <person name="Sun Q."/>
            <person name="Mori K."/>
        </authorList>
    </citation>
    <scope>NUCLEOTIDE SEQUENCE [LARGE SCALE GENOMIC DNA]</scope>
    <source>
        <strain evidence="5 6">CECT 8064</strain>
    </source>
</reference>
<dbReference type="PANTHER" id="PTHR11122:SF13">
    <property type="entry name" value="GLUCOSE-6-PHOSPHATE 1-EPIMERASE"/>
    <property type="match status" value="1"/>
</dbReference>
<dbReference type="EMBL" id="JBHMEP010000001">
    <property type="protein sequence ID" value="MFB9134805.1"/>
    <property type="molecule type" value="Genomic_DNA"/>
</dbReference>
<keyword evidence="6" id="KW-1185">Reference proteome</keyword>
<dbReference type="CDD" id="cd09020">
    <property type="entry name" value="D-hex-6-P-epi_like"/>
    <property type="match status" value="1"/>
</dbReference>
<evidence type="ECO:0000256" key="1">
    <source>
        <dbReference type="ARBA" id="ARBA00001096"/>
    </source>
</evidence>
<name>A0ABV5HKR4_9VIBR</name>
<comment type="caution">
    <text evidence="5">The sequence shown here is derived from an EMBL/GenBank/DDBJ whole genome shotgun (WGS) entry which is preliminary data.</text>
</comment>
<dbReference type="PANTHER" id="PTHR11122">
    <property type="entry name" value="APOSPORY-ASSOCIATED PROTEIN C-RELATED"/>
    <property type="match status" value="1"/>
</dbReference>
<dbReference type="Proteomes" id="UP001589645">
    <property type="component" value="Unassembled WGS sequence"/>
</dbReference>
<dbReference type="InterPro" id="IPR008183">
    <property type="entry name" value="Aldose_1/G6P_1-epimerase"/>
</dbReference>
<dbReference type="InterPro" id="IPR014718">
    <property type="entry name" value="GH-type_carb-bd"/>
</dbReference>
<dbReference type="InterPro" id="IPR011013">
    <property type="entry name" value="Gal_mutarotase_sf_dom"/>
</dbReference>
<dbReference type="InterPro" id="IPR025532">
    <property type="entry name" value="G6P_1-epimerase"/>
</dbReference>
<evidence type="ECO:0000313" key="6">
    <source>
        <dbReference type="Proteomes" id="UP001589645"/>
    </source>
</evidence>
<dbReference type="Gene3D" id="2.70.98.10">
    <property type="match status" value="1"/>
</dbReference>
<sequence length="296" mass="32361">MDLYSLPALSVLSDTVSIIEKDALKIVRIISGKARAAIALHGGHVMSYQPSDQPDVIWMSEAAILDGKAAIRGGVPVCWPWFGGLASPSHGFARTSEWQLIEHRENENGVVVCLGLNDSQQTRDIWPHQFELKLYVEVGDQLKITLDMHNPSEVAWPFSAALHTYLNVSDITSVTTSGMGPNYIDKLQDGKTCQGDSELVLSHAIDRIYTQPSASIHVEDKGYERTLKVENQGHNAAVMWNPWEEGASAMADMNDNGYQTMLCVESTVFSPSLESGQLVAAGESHQLITTITPITA</sequence>
<keyword evidence="3 4" id="KW-0413">Isomerase</keyword>
<proteinExistence type="inferred from homology"/>
<dbReference type="RefSeq" id="WP_390190870.1">
    <property type="nucleotide sequence ID" value="NZ_JBHMEP010000001.1"/>
</dbReference>
<dbReference type="PIRSF" id="PIRSF016020">
    <property type="entry name" value="PHexose_mutarotase"/>
    <property type="match status" value="1"/>
</dbReference>
<protein>
    <recommendedName>
        <fullName evidence="4">Putative glucose-6-phosphate 1-epimerase</fullName>
        <ecNumber evidence="4">5.1.3.15</ecNumber>
    </recommendedName>
</protein>
<evidence type="ECO:0000256" key="2">
    <source>
        <dbReference type="ARBA" id="ARBA00005866"/>
    </source>
</evidence>
<evidence type="ECO:0000256" key="4">
    <source>
        <dbReference type="PIRNR" id="PIRNR016020"/>
    </source>
</evidence>
<organism evidence="5 6">
    <name type="scientific">Vibrio olivae</name>
    <dbReference type="NCBI Taxonomy" id="1243002"/>
    <lineage>
        <taxon>Bacteria</taxon>
        <taxon>Pseudomonadati</taxon>
        <taxon>Pseudomonadota</taxon>
        <taxon>Gammaproteobacteria</taxon>
        <taxon>Vibrionales</taxon>
        <taxon>Vibrionaceae</taxon>
        <taxon>Vibrio</taxon>
    </lineage>
</organism>
<dbReference type="Pfam" id="PF01263">
    <property type="entry name" value="Aldose_epim"/>
    <property type="match status" value="1"/>
</dbReference>
<accession>A0ABV5HKR4</accession>
<comment type="catalytic activity">
    <reaction evidence="1">
        <text>alpha-D-glucose 6-phosphate = beta-D-glucose 6-phosphate</text>
        <dbReference type="Rhea" id="RHEA:16249"/>
        <dbReference type="ChEBI" id="CHEBI:58225"/>
        <dbReference type="ChEBI" id="CHEBI:58247"/>
        <dbReference type="EC" id="5.1.3.15"/>
    </reaction>
</comment>
<comment type="similarity">
    <text evidence="2 4">Belongs to the glucose-6-phosphate 1-epimerase family.</text>
</comment>
<gene>
    <name evidence="5" type="ORF">ACFFUV_07410</name>
</gene>
<dbReference type="SUPFAM" id="SSF74650">
    <property type="entry name" value="Galactose mutarotase-like"/>
    <property type="match status" value="1"/>
</dbReference>